<comment type="caution">
    <text evidence="12">The sequence shown here is derived from an EMBL/GenBank/DDBJ whole genome shotgun (WGS) entry which is preliminary data.</text>
</comment>
<dbReference type="PROSITE" id="PS50023">
    <property type="entry name" value="LIM_DOMAIN_2"/>
    <property type="match status" value="9"/>
</dbReference>
<proteinExistence type="predicted"/>
<accession>A0AAV7YDJ8</accession>
<dbReference type="CDD" id="cd08368">
    <property type="entry name" value="LIM"/>
    <property type="match status" value="6"/>
</dbReference>
<keyword evidence="5" id="KW-0007">Acetylation</keyword>
<feature type="domain" description="LIM zinc-binding" evidence="11">
    <location>
        <begin position="3"/>
        <end position="63"/>
    </location>
</feature>
<evidence type="ECO:0000256" key="8">
    <source>
        <dbReference type="ARBA" id="ARBA00072537"/>
    </source>
</evidence>
<evidence type="ECO:0000256" key="4">
    <source>
        <dbReference type="ARBA" id="ARBA00022833"/>
    </source>
</evidence>
<dbReference type="InterPro" id="IPR001781">
    <property type="entry name" value="Znf_LIM"/>
</dbReference>
<evidence type="ECO:0000256" key="1">
    <source>
        <dbReference type="ARBA" id="ARBA00022481"/>
    </source>
</evidence>
<keyword evidence="4 9" id="KW-0862">Zinc</keyword>
<feature type="domain" description="LIM zinc-binding" evidence="11">
    <location>
        <begin position="419"/>
        <end position="478"/>
    </location>
</feature>
<dbReference type="GO" id="GO:0003712">
    <property type="term" value="F:transcription coregulator activity"/>
    <property type="evidence" value="ECO:0007669"/>
    <property type="project" value="TreeGrafter"/>
</dbReference>
<evidence type="ECO:0000313" key="12">
    <source>
        <dbReference type="EMBL" id="KAJ3427906.1"/>
    </source>
</evidence>
<feature type="compositionally biased region" description="Low complexity" evidence="10">
    <location>
        <begin position="694"/>
        <end position="713"/>
    </location>
</feature>
<feature type="compositionally biased region" description="Basic residues" evidence="10">
    <location>
        <begin position="714"/>
        <end position="723"/>
    </location>
</feature>
<evidence type="ECO:0000256" key="9">
    <source>
        <dbReference type="PROSITE-ProRule" id="PRU00125"/>
    </source>
</evidence>
<evidence type="ECO:0000256" key="6">
    <source>
        <dbReference type="ARBA" id="ARBA00023038"/>
    </source>
</evidence>
<organism evidence="12 13">
    <name type="scientific">Anaeramoeba flamelloides</name>
    <dbReference type="NCBI Taxonomy" id="1746091"/>
    <lineage>
        <taxon>Eukaryota</taxon>
        <taxon>Metamonada</taxon>
        <taxon>Anaeramoebidae</taxon>
        <taxon>Anaeramoeba</taxon>
    </lineage>
</organism>
<feature type="domain" description="LIM zinc-binding" evidence="11">
    <location>
        <begin position="208"/>
        <end position="267"/>
    </location>
</feature>
<evidence type="ECO:0000256" key="7">
    <source>
        <dbReference type="ARBA" id="ARBA00055254"/>
    </source>
</evidence>
<dbReference type="SMART" id="SM00132">
    <property type="entry name" value="LIM"/>
    <property type="match status" value="9"/>
</dbReference>
<dbReference type="Pfam" id="PF00412">
    <property type="entry name" value="LIM"/>
    <property type="match status" value="9"/>
</dbReference>
<protein>
    <recommendedName>
        <fullName evidence="8">Cysteine-rich protein 1</fullName>
    </recommendedName>
</protein>
<sequence>MSKRCPRCMKAVYFNERITALGRDWHKTCFKCTSCDKRLVSGSFTEHNNKPYCKTCYNKQFKSSGYGSGGLSSFTDQNEVREKTSMRKVNTGGKQKPWGSGGSYIRPSDSRGTRKTSNTQNTRSGFSNSRVKMNNTRKPTCTKCRQLINGLVIEVDGKTLHDYCFRCNKCNCELNNKTFFNEKNEYYCDRCIGSVRTTSVSIKSQSVPKCKKCFRPITGDIMAVDGNDYHEHCFKCQKCSTSLINKEFFKEGLYYYCGRCMDSLKPKTITSINTSNLPKCKKCYKPITGDIMNVDGWDYHEICFKCEKCNKMLKNVDFFKEGTKYYCNRCISLVKFQKKTSIRSTNLPKCTKCYKPITGDIMAVDGKNYHEYCFKCQTCQKMLKNVEFFKDGIYYYCARCLEKKQNPKTVTSVRTSNLPKCKKCSKPITGDIMAVDGWDYHERCFKCQTCNKMLKNIEFFKDGIYYYCGRCLEKKQKPKNVTSVRTSNLPKCHKCFKPITGDIMAVDGWDYHERCFKCQTCNKMLKNIEFFKDGIYYYCARCLEKKQNPKTVTSVRTSNLPKCKKCNKPITGDIMAVDGWDYHERCFKCQDCNKMLKNIEFFKDGIYYYCGRCLEKKKPKKVTSVSSRNVPNCHKCYKPITSDIMNVDGWDYHEKCFKCEKCKKRLKNKQFFDHNGNYYCEKCLEKVTQTRTVVQSGGSSRSGGSRFTTSVRSQPKRTVQKVRPRKEKTNYVFKF</sequence>
<comment type="function">
    <text evidence="7">Seems to have a role in zinc absorption and may function as an intracellular zinc transport protein.</text>
</comment>
<dbReference type="SUPFAM" id="SSF57716">
    <property type="entry name" value="Glucocorticoid receptor-like (DNA-binding domain)"/>
    <property type="match status" value="9"/>
</dbReference>
<dbReference type="GO" id="GO:0005634">
    <property type="term" value="C:nucleus"/>
    <property type="evidence" value="ECO:0007669"/>
    <property type="project" value="TreeGrafter"/>
</dbReference>
<evidence type="ECO:0000256" key="2">
    <source>
        <dbReference type="ARBA" id="ARBA00022723"/>
    </source>
</evidence>
<evidence type="ECO:0000259" key="11">
    <source>
        <dbReference type="PROSITE" id="PS50023"/>
    </source>
</evidence>
<feature type="region of interest" description="Disordered" evidence="10">
    <location>
        <begin position="73"/>
        <end position="134"/>
    </location>
</feature>
<feature type="domain" description="LIM zinc-binding" evidence="11">
    <location>
        <begin position="348"/>
        <end position="407"/>
    </location>
</feature>
<dbReference type="Proteomes" id="UP001146793">
    <property type="component" value="Unassembled WGS sequence"/>
</dbReference>
<dbReference type="Gene3D" id="2.10.110.10">
    <property type="entry name" value="Cysteine Rich Protein"/>
    <property type="match status" value="9"/>
</dbReference>
<evidence type="ECO:0000313" key="13">
    <source>
        <dbReference type="Proteomes" id="UP001146793"/>
    </source>
</evidence>
<evidence type="ECO:0000256" key="5">
    <source>
        <dbReference type="ARBA" id="ARBA00022990"/>
    </source>
</evidence>
<evidence type="ECO:0000256" key="10">
    <source>
        <dbReference type="SAM" id="MobiDB-lite"/>
    </source>
</evidence>
<dbReference type="PANTHER" id="PTHR24205">
    <property type="entry name" value="FOUR AND A HALF LIM DOMAINS PROTEIN"/>
    <property type="match status" value="1"/>
</dbReference>
<feature type="domain" description="LIM zinc-binding" evidence="11">
    <location>
        <begin position="490"/>
        <end position="549"/>
    </location>
</feature>
<reference evidence="12" key="1">
    <citation type="submission" date="2022-08" db="EMBL/GenBank/DDBJ databases">
        <title>Novel sulphate-reducing endosymbionts in the free-living metamonad Anaeramoeba.</title>
        <authorList>
            <person name="Jerlstrom-Hultqvist J."/>
            <person name="Cepicka I."/>
            <person name="Gallot-Lavallee L."/>
            <person name="Salas-Leiva D."/>
            <person name="Curtis B.A."/>
            <person name="Zahonova K."/>
            <person name="Pipaliya S."/>
            <person name="Dacks J."/>
            <person name="Roger A.J."/>
        </authorList>
    </citation>
    <scope>NUCLEOTIDE SEQUENCE</scope>
    <source>
        <strain evidence="12">Busselton2</strain>
    </source>
</reference>
<keyword evidence="1" id="KW-0488">Methylation</keyword>
<name>A0AAV7YDJ8_9EUKA</name>
<feature type="compositionally biased region" description="Polar residues" evidence="10">
    <location>
        <begin position="115"/>
        <end position="134"/>
    </location>
</feature>
<dbReference type="EMBL" id="JANTQA010000060">
    <property type="protein sequence ID" value="KAJ3427906.1"/>
    <property type="molecule type" value="Genomic_DNA"/>
</dbReference>
<dbReference type="GO" id="GO:0046872">
    <property type="term" value="F:metal ion binding"/>
    <property type="evidence" value="ECO:0007669"/>
    <property type="project" value="UniProtKB-KW"/>
</dbReference>
<feature type="domain" description="LIM zinc-binding" evidence="11">
    <location>
        <begin position="631"/>
        <end position="690"/>
    </location>
</feature>
<dbReference type="AlphaFoldDB" id="A0AAV7YDJ8"/>
<dbReference type="PROSITE" id="PS00478">
    <property type="entry name" value="LIM_DOMAIN_1"/>
    <property type="match status" value="6"/>
</dbReference>
<evidence type="ECO:0000256" key="3">
    <source>
        <dbReference type="ARBA" id="ARBA00022737"/>
    </source>
</evidence>
<feature type="domain" description="LIM zinc-binding" evidence="11">
    <location>
        <begin position="561"/>
        <end position="620"/>
    </location>
</feature>
<dbReference type="FunFam" id="2.10.110.10:FF:000054">
    <property type="entry name" value="Cysteine-rich protein 1"/>
    <property type="match status" value="1"/>
</dbReference>
<dbReference type="PANTHER" id="PTHR24205:SF16">
    <property type="entry name" value="GH01042P-RELATED"/>
    <property type="match status" value="1"/>
</dbReference>
<keyword evidence="2 9" id="KW-0479">Metal-binding</keyword>
<keyword evidence="3" id="KW-0677">Repeat</keyword>
<gene>
    <name evidence="12" type="ORF">M0812_25536</name>
</gene>
<dbReference type="CDD" id="cd09401">
    <property type="entry name" value="LIM_TLP_like"/>
    <property type="match status" value="1"/>
</dbReference>
<feature type="domain" description="LIM zinc-binding" evidence="11">
    <location>
        <begin position="139"/>
        <end position="198"/>
    </location>
</feature>
<feature type="domain" description="LIM zinc-binding" evidence="11">
    <location>
        <begin position="278"/>
        <end position="337"/>
    </location>
</feature>
<feature type="region of interest" description="Disordered" evidence="10">
    <location>
        <begin position="694"/>
        <end position="723"/>
    </location>
</feature>
<keyword evidence="6 9" id="KW-0440">LIM domain</keyword>